<organism evidence="8 9">
    <name type="scientific">Diplocloster modestus</name>
    <dbReference type="NCBI Taxonomy" id="2850322"/>
    <lineage>
        <taxon>Bacteria</taxon>
        <taxon>Bacillati</taxon>
        <taxon>Bacillota</taxon>
        <taxon>Clostridia</taxon>
        <taxon>Lachnospirales</taxon>
        <taxon>Lachnospiraceae</taxon>
        <taxon>Diplocloster</taxon>
    </lineage>
</organism>
<gene>
    <name evidence="8" type="ORF">KTH90_06170</name>
</gene>
<evidence type="ECO:0000256" key="2">
    <source>
        <dbReference type="ARBA" id="ARBA00022729"/>
    </source>
</evidence>
<name>A0ABS6K548_9FIRM</name>
<feature type="compositionally biased region" description="Basic and acidic residues" evidence="6">
    <location>
        <begin position="46"/>
        <end position="57"/>
    </location>
</feature>
<dbReference type="PANTHER" id="PTHR43649">
    <property type="entry name" value="ARABINOSE-BINDING PROTEIN-RELATED"/>
    <property type="match status" value="1"/>
</dbReference>
<feature type="chain" id="PRO_5045482303" evidence="7">
    <location>
        <begin position="20"/>
        <end position="453"/>
    </location>
</feature>
<proteinExistence type="predicted"/>
<evidence type="ECO:0000256" key="3">
    <source>
        <dbReference type="ARBA" id="ARBA00023136"/>
    </source>
</evidence>
<reference evidence="8 9" key="1">
    <citation type="submission" date="2021-06" db="EMBL/GenBank/DDBJ databases">
        <title>Description of novel taxa of the family Lachnospiraceae.</title>
        <authorList>
            <person name="Chaplin A.V."/>
            <person name="Sokolova S.R."/>
            <person name="Pikina A.P."/>
            <person name="Korzhanova M."/>
            <person name="Belova V."/>
            <person name="Korostin D."/>
            <person name="Efimov B.A."/>
        </authorList>
    </citation>
    <scope>NUCLEOTIDE SEQUENCE [LARGE SCALE GENOMIC DNA]</scope>
    <source>
        <strain evidence="8 9">ASD4241</strain>
    </source>
</reference>
<accession>A0ABS6K548</accession>
<dbReference type="Proteomes" id="UP001314681">
    <property type="component" value="Unassembled WGS sequence"/>
</dbReference>
<evidence type="ECO:0000256" key="4">
    <source>
        <dbReference type="ARBA" id="ARBA00023139"/>
    </source>
</evidence>
<feature type="signal peptide" evidence="7">
    <location>
        <begin position="1"/>
        <end position="19"/>
    </location>
</feature>
<dbReference type="EMBL" id="JAHQCX010000003">
    <property type="protein sequence ID" value="MBU9725598.1"/>
    <property type="molecule type" value="Genomic_DNA"/>
</dbReference>
<protein>
    <submittedName>
        <fullName evidence="8">Extracellular solute-binding protein</fullName>
    </submittedName>
</protein>
<dbReference type="SUPFAM" id="SSF53850">
    <property type="entry name" value="Periplasmic binding protein-like II"/>
    <property type="match status" value="1"/>
</dbReference>
<keyword evidence="5" id="KW-0449">Lipoprotein</keyword>
<keyword evidence="3" id="KW-0472">Membrane</keyword>
<feature type="region of interest" description="Disordered" evidence="6">
    <location>
        <begin position="25"/>
        <end position="63"/>
    </location>
</feature>
<evidence type="ECO:0000256" key="1">
    <source>
        <dbReference type="ARBA" id="ARBA00022475"/>
    </source>
</evidence>
<evidence type="ECO:0000313" key="8">
    <source>
        <dbReference type="EMBL" id="MBU9725598.1"/>
    </source>
</evidence>
<dbReference type="InterPro" id="IPR050490">
    <property type="entry name" value="Bact_solute-bd_prot1"/>
</dbReference>
<dbReference type="Pfam" id="PF01547">
    <property type="entry name" value="SBP_bac_1"/>
    <property type="match status" value="1"/>
</dbReference>
<evidence type="ECO:0000256" key="6">
    <source>
        <dbReference type="SAM" id="MobiDB-lite"/>
    </source>
</evidence>
<sequence length="453" mass="49969">MKRKFAAFLSILLVMGYLAGCGNAKGTEDASQSKPKEADTSSAESAAKEVSEAEKGSTDQNSKEPVTIHLFHQKQEAQETFAQIIDAFQEEYPYVTVEQEIVTNDPASILRARVATDETPDIFQGALDTMDIASGGYIMDLAGEPFLDNINKEVLNDSSFTDGDGHVWALPIDGSCEGIFYNKDIFNQLDLTPPTTLSELDHVIEVLEKNKITPFALGFKDSWTIKPITLVVVSPAIYAKQDDWNDLKTSGQTTFADTPEWKTTFDILKKVYEHGNTKTAFDTDYNGACNMIAQGEAAMMVQGLWALEPIKSMNADINLGMMAMPVSENPEDTKLFQFPDFGLSISSNTKHPEECNLFLEYLTRQDTAALWCSSSMLFSAIKNVSVDFDPLAADVNSYIDSGMICTQADRGWPTAFQTEYESSLSEFILGHDSLENILARLDTAWDTAVKAAQ</sequence>
<dbReference type="InterPro" id="IPR006059">
    <property type="entry name" value="SBP"/>
</dbReference>
<keyword evidence="2 7" id="KW-0732">Signal</keyword>
<dbReference type="Gene3D" id="3.40.190.10">
    <property type="entry name" value="Periplasmic binding protein-like II"/>
    <property type="match status" value="2"/>
</dbReference>
<keyword evidence="4" id="KW-0564">Palmitate</keyword>
<dbReference type="PANTHER" id="PTHR43649:SF33">
    <property type="entry name" value="POLYGALACTURONAN_RHAMNOGALACTURONAN-BINDING PROTEIN YTCQ"/>
    <property type="match status" value="1"/>
</dbReference>
<evidence type="ECO:0000256" key="7">
    <source>
        <dbReference type="SAM" id="SignalP"/>
    </source>
</evidence>
<keyword evidence="9" id="KW-1185">Reference proteome</keyword>
<comment type="caution">
    <text evidence="8">The sequence shown here is derived from an EMBL/GenBank/DDBJ whole genome shotgun (WGS) entry which is preliminary data.</text>
</comment>
<keyword evidence="1" id="KW-1003">Cell membrane</keyword>
<evidence type="ECO:0000256" key="5">
    <source>
        <dbReference type="ARBA" id="ARBA00023288"/>
    </source>
</evidence>
<evidence type="ECO:0000313" key="9">
    <source>
        <dbReference type="Proteomes" id="UP001314681"/>
    </source>
</evidence>
<dbReference type="RefSeq" id="WP_158350505.1">
    <property type="nucleotide sequence ID" value="NZ_JAHQCX010000003.1"/>
</dbReference>